<sequence length="219" mass="24064">MEPGELILHDRQLRTIGLDAQRALKAGVLVIELGSVLADELAKTAAILGFGTVICIGRQTTSAFDIGSLNKHQVVLIRDLLDESILEPGRHTLIFSFGGLELNNPAASLDQFLFTRESETKFHMVRVSQLERKEEVVLNGIDPLEQYLMGSLLGYFMLEVITHDIGYVRGCTLWQTDGSWVSTINLLKDEPVLQGGCPSISLSSSCSLEDEVSLKEDSC</sequence>
<name>A0A4Z1T0U4_GIAMU</name>
<dbReference type="VEuPathDB" id="GiardiaDB:GMRT_10826"/>
<proteinExistence type="predicted"/>
<dbReference type="EMBL" id="VDLU01000003">
    <property type="protein sequence ID" value="TNJ27523.1"/>
    <property type="molecule type" value="Genomic_DNA"/>
</dbReference>
<dbReference type="AlphaFoldDB" id="A0A4Z1T0U4"/>
<gene>
    <name evidence="1" type="ORF">GMRT_10826</name>
</gene>
<keyword evidence="2" id="KW-1185">Reference proteome</keyword>
<reference evidence="1 2" key="1">
    <citation type="submission" date="2019-05" db="EMBL/GenBank/DDBJ databases">
        <title>The compact genome of Giardia muris reveals important steps in the evolution of intestinal protozoan parasites.</title>
        <authorList>
            <person name="Xu F."/>
            <person name="Jimenez-Gonzalez A."/>
            <person name="Einarsson E."/>
            <person name="Astvaldsson A."/>
            <person name="Peirasmaki D."/>
            <person name="Eckmann L."/>
            <person name="Andersson J.O."/>
            <person name="Svard S.G."/>
            <person name="Jerlstrom-Hultqvist J."/>
        </authorList>
    </citation>
    <scope>NUCLEOTIDE SEQUENCE [LARGE SCALE GENOMIC DNA]</scope>
    <source>
        <strain evidence="1 2">Roberts-Thomson</strain>
    </source>
</reference>
<dbReference type="Proteomes" id="UP000315496">
    <property type="component" value="Chromosome 3"/>
</dbReference>
<protein>
    <submittedName>
        <fullName evidence="1">Uncharacterized protein</fullName>
    </submittedName>
</protein>
<comment type="caution">
    <text evidence="1">The sequence shown here is derived from an EMBL/GenBank/DDBJ whole genome shotgun (WGS) entry which is preliminary data.</text>
</comment>
<dbReference type="OrthoDB" id="10252231at2759"/>
<accession>A0A4Z1T0U4</accession>
<evidence type="ECO:0000313" key="1">
    <source>
        <dbReference type="EMBL" id="TNJ27523.1"/>
    </source>
</evidence>
<organism evidence="1 2">
    <name type="scientific">Giardia muris</name>
    <dbReference type="NCBI Taxonomy" id="5742"/>
    <lineage>
        <taxon>Eukaryota</taxon>
        <taxon>Metamonada</taxon>
        <taxon>Diplomonadida</taxon>
        <taxon>Hexamitidae</taxon>
        <taxon>Giardiinae</taxon>
        <taxon>Giardia</taxon>
    </lineage>
</organism>
<evidence type="ECO:0000313" key="2">
    <source>
        <dbReference type="Proteomes" id="UP000315496"/>
    </source>
</evidence>